<comment type="caution">
    <text evidence="2">The sequence shown here is derived from an EMBL/GenBank/DDBJ whole genome shotgun (WGS) entry which is preliminary data.</text>
</comment>
<dbReference type="EC" id="3.5.4.-" evidence="2"/>
<sequence>MTDSRDDRRFMVDVGLRDMPFPIRAVSRVEPDGQATVANISINARIMQTFEARWIDRFIHVLHSHRENIGTRTLRHNLGDYITELEATAMKIAFDYPFFIAKRTPVSGEMCLVRYLCEYAAKAHSVDEPAAVTFRIQVPCITTYPASNASSPTGLFGQLSVLDISVQSQADVYPEDIVDMVDRHVLASVYSFLSEDDQRFIIEKVHSEEKTSVVVVDEVRKELARDRNIEWYAIDCSNYGMLHSYSTIIRTEKSAWVPFSGFDEHL</sequence>
<dbReference type="GO" id="GO:0003934">
    <property type="term" value="F:GTP cyclohydrolase I activity"/>
    <property type="evidence" value="ECO:0007669"/>
    <property type="project" value="InterPro"/>
</dbReference>
<reference evidence="2" key="1">
    <citation type="submission" date="2023-05" db="EMBL/GenBank/DDBJ databases">
        <title>Anaerotaeda fermentans gen. nov., sp. nov., a novel anaerobic planctomycete of the new family within the order Sedimentisphaerales isolated from Taman Peninsula, Russia.</title>
        <authorList>
            <person name="Khomyakova M.A."/>
            <person name="Merkel A.Y."/>
            <person name="Slobodkin A.I."/>
        </authorList>
    </citation>
    <scope>NUCLEOTIDE SEQUENCE</scope>
    <source>
        <strain evidence="2">M17dextr</strain>
    </source>
</reference>
<keyword evidence="1 2" id="KW-0378">Hydrolase</keyword>
<keyword evidence="3" id="KW-1185">Reference proteome</keyword>
<dbReference type="EMBL" id="JASCXX010000011">
    <property type="protein sequence ID" value="MDI6449556.1"/>
    <property type="molecule type" value="Genomic_DNA"/>
</dbReference>
<proteinExistence type="predicted"/>
<evidence type="ECO:0000256" key="1">
    <source>
        <dbReference type="ARBA" id="ARBA00022801"/>
    </source>
</evidence>
<dbReference type="AlphaFoldDB" id="A0AAW6TUX4"/>
<dbReference type="PANTHER" id="PTHR36445:SF1">
    <property type="entry name" value="GTP CYCLOHYDROLASE MPTA"/>
    <property type="match status" value="1"/>
</dbReference>
<accession>A0AAW6TUX4</accession>
<protein>
    <submittedName>
        <fullName evidence="2">GTP cyclohydrolase, FolE2/MptA family</fullName>
        <ecNumber evidence="2">3.5.4.-</ecNumber>
    </submittedName>
</protein>
<dbReference type="Proteomes" id="UP001431776">
    <property type="component" value="Unassembled WGS sequence"/>
</dbReference>
<dbReference type="InterPro" id="IPR003801">
    <property type="entry name" value="GTP_cyclohydrolase_FolE2/MptA"/>
</dbReference>
<evidence type="ECO:0000313" key="2">
    <source>
        <dbReference type="EMBL" id="MDI6449556.1"/>
    </source>
</evidence>
<dbReference type="Pfam" id="PF02649">
    <property type="entry name" value="GCHY-1"/>
    <property type="match status" value="1"/>
</dbReference>
<organism evidence="2 3">
    <name type="scientific">Anaerobaca lacustris</name>
    <dbReference type="NCBI Taxonomy" id="3044600"/>
    <lineage>
        <taxon>Bacteria</taxon>
        <taxon>Pseudomonadati</taxon>
        <taxon>Planctomycetota</taxon>
        <taxon>Phycisphaerae</taxon>
        <taxon>Sedimentisphaerales</taxon>
        <taxon>Anaerobacaceae</taxon>
        <taxon>Anaerobaca</taxon>
    </lineage>
</organism>
<dbReference type="RefSeq" id="WP_349244962.1">
    <property type="nucleotide sequence ID" value="NZ_JASCXX010000011.1"/>
</dbReference>
<gene>
    <name evidence="2" type="ORF">QJ522_10925</name>
</gene>
<name>A0AAW6TUX4_9BACT</name>
<dbReference type="Gene3D" id="3.10.270.10">
    <property type="entry name" value="Urate Oxidase"/>
    <property type="match status" value="1"/>
</dbReference>
<evidence type="ECO:0000313" key="3">
    <source>
        <dbReference type="Proteomes" id="UP001431776"/>
    </source>
</evidence>
<dbReference type="PANTHER" id="PTHR36445">
    <property type="entry name" value="GTP CYCLOHYDROLASE MPTA"/>
    <property type="match status" value="1"/>
</dbReference>